<dbReference type="PANTHER" id="PTHR33164:SF5">
    <property type="entry name" value="ORGANIC HYDROPEROXIDE RESISTANCE TRANSCRIPTIONAL REGULATOR"/>
    <property type="match status" value="1"/>
</dbReference>
<dbReference type="Gene3D" id="1.10.10.10">
    <property type="entry name" value="Winged helix-like DNA-binding domain superfamily/Winged helix DNA-binding domain"/>
    <property type="match status" value="1"/>
</dbReference>
<evidence type="ECO:0000259" key="6">
    <source>
        <dbReference type="PROSITE" id="PS50995"/>
    </source>
</evidence>
<evidence type="ECO:0000256" key="3">
    <source>
        <dbReference type="ARBA" id="ARBA00023015"/>
    </source>
</evidence>
<evidence type="ECO:0000256" key="4">
    <source>
        <dbReference type="ARBA" id="ARBA00023125"/>
    </source>
</evidence>
<dbReference type="FunFam" id="1.10.10.10:FF:000163">
    <property type="entry name" value="MarR family transcriptional regulator"/>
    <property type="match status" value="1"/>
</dbReference>
<dbReference type="PANTHER" id="PTHR33164">
    <property type="entry name" value="TRANSCRIPTIONAL REGULATOR, MARR FAMILY"/>
    <property type="match status" value="1"/>
</dbReference>
<comment type="subcellular location">
    <subcellularLocation>
        <location evidence="1">Cytoplasm</location>
    </subcellularLocation>
</comment>
<dbReference type="InterPro" id="IPR039422">
    <property type="entry name" value="MarR/SlyA-like"/>
</dbReference>
<protein>
    <submittedName>
        <fullName evidence="7">Organic hydroperoxide resistance transcriptional regulator</fullName>
    </submittedName>
</protein>
<keyword evidence="8" id="KW-1185">Reference proteome</keyword>
<comment type="caution">
    <text evidence="7">The sequence shown here is derived from an EMBL/GenBank/DDBJ whole genome shotgun (WGS) entry which is preliminary data.</text>
</comment>
<dbReference type="GO" id="GO:0005737">
    <property type="term" value="C:cytoplasm"/>
    <property type="evidence" value="ECO:0007669"/>
    <property type="project" value="UniProtKB-SubCell"/>
</dbReference>
<evidence type="ECO:0000313" key="7">
    <source>
        <dbReference type="EMBL" id="EYD74735.1"/>
    </source>
</evidence>
<dbReference type="InterPro" id="IPR036390">
    <property type="entry name" value="WH_DNA-bd_sf"/>
</dbReference>
<dbReference type="RefSeq" id="WP_051521220.1">
    <property type="nucleotide sequence ID" value="NZ_KK088570.1"/>
</dbReference>
<name>A0A017HK77_9RHOB</name>
<keyword evidence="3" id="KW-0805">Transcription regulation</keyword>
<dbReference type="PROSITE" id="PS50995">
    <property type="entry name" value="HTH_MARR_2"/>
    <property type="match status" value="1"/>
</dbReference>
<dbReference type="Pfam" id="PF22381">
    <property type="entry name" value="Staph_reg_Sar_Rot"/>
    <property type="match status" value="1"/>
</dbReference>
<dbReference type="PATRIC" id="fig|442562.3.peg.3635"/>
<dbReference type="SUPFAM" id="SSF46785">
    <property type="entry name" value="Winged helix' DNA-binding domain"/>
    <property type="match status" value="1"/>
</dbReference>
<proteinExistence type="predicted"/>
<dbReference type="GO" id="GO:0003677">
    <property type="term" value="F:DNA binding"/>
    <property type="evidence" value="ECO:0007669"/>
    <property type="project" value="UniProtKB-KW"/>
</dbReference>
<keyword evidence="2" id="KW-0963">Cytoplasm</keyword>
<dbReference type="GO" id="GO:0006950">
    <property type="term" value="P:response to stress"/>
    <property type="evidence" value="ECO:0007669"/>
    <property type="project" value="TreeGrafter"/>
</dbReference>
<evidence type="ECO:0000256" key="2">
    <source>
        <dbReference type="ARBA" id="ARBA00022490"/>
    </source>
</evidence>
<accession>A0A017HK77</accession>
<keyword evidence="5" id="KW-0804">Transcription</keyword>
<gene>
    <name evidence="7" type="ORF">Rumeso_03688</name>
</gene>
<dbReference type="AlphaFoldDB" id="A0A017HK77"/>
<reference evidence="7 8" key="1">
    <citation type="submission" date="2013-02" db="EMBL/GenBank/DDBJ databases">
        <authorList>
            <person name="Fiebig A."/>
            <person name="Goeker M."/>
            <person name="Klenk H.-P.P."/>
        </authorList>
    </citation>
    <scope>NUCLEOTIDE SEQUENCE [LARGE SCALE GENOMIC DNA]</scope>
    <source>
        <strain evidence="7 8">DSM 19309</strain>
    </source>
</reference>
<evidence type="ECO:0000256" key="1">
    <source>
        <dbReference type="ARBA" id="ARBA00004496"/>
    </source>
</evidence>
<dbReference type="EMBL" id="AOSK01000108">
    <property type="protein sequence ID" value="EYD74735.1"/>
    <property type="molecule type" value="Genomic_DNA"/>
</dbReference>
<dbReference type="InterPro" id="IPR036388">
    <property type="entry name" value="WH-like_DNA-bd_sf"/>
</dbReference>
<dbReference type="HOGENOM" id="CLU_083287_3_0_5"/>
<organism evidence="7 8">
    <name type="scientific">Rubellimicrobium mesophilum DSM 19309</name>
    <dbReference type="NCBI Taxonomy" id="442562"/>
    <lineage>
        <taxon>Bacteria</taxon>
        <taxon>Pseudomonadati</taxon>
        <taxon>Pseudomonadota</taxon>
        <taxon>Alphaproteobacteria</taxon>
        <taxon>Rhodobacterales</taxon>
        <taxon>Roseobacteraceae</taxon>
        <taxon>Rubellimicrobium</taxon>
    </lineage>
</organism>
<feature type="domain" description="HTH marR-type" evidence="6">
    <location>
        <begin position="18"/>
        <end position="152"/>
    </location>
</feature>
<dbReference type="SMART" id="SM00347">
    <property type="entry name" value="HTH_MARR"/>
    <property type="match status" value="1"/>
</dbReference>
<dbReference type="InterPro" id="IPR055166">
    <property type="entry name" value="Transc_reg_Sar_Rot_HTH"/>
</dbReference>
<evidence type="ECO:0000313" key="8">
    <source>
        <dbReference type="Proteomes" id="UP000019666"/>
    </source>
</evidence>
<dbReference type="Proteomes" id="UP000019666">
    <property type="component" value="Unassembled WGS sequence"/>
</dbReference>
<dbReference type="GO" id="GO:0003700">
    <property type="term" value="F:DNA-binding transcription factor activity"/>
    <property type="evidence" value="ECO:0007669"/>
    <property type="project" value="InterPro"/>
</dbReference>
<evidence type="ECO:0000256" key="5">
    <source>
        <dbReference type="ARBA" id="ARBA00023163"/>
    </source>
</evidence>
<keyword evidence="4" id="KW-0238">DNA-binding</keyword>
<dbReference type="InterPro" id="IPR000835">
    <property type="entry name" value="HTH_MarR-typ"/>
</dbReference>
<sequence length="157" mass="17595">MSQLTPQATLDPEMPGLLDFICFAVYSANHAFGRVYKPLLERLGLTYPQYLVLVTLWEEDGQTVGAIGQRLFLESNTLTPLLKRLEALGHVTRTRAAHDERQVVIRLTEQGRALRQLATEVPPCIVDAMGLDLGTVERLKDDLVDLRERLLKAVAET</sequence>